<dbReference type="EMBL" id="CP002691">
    <property type="protein sequence ID" value="AEE52815.1"/>
    <property type="molecule type" value="Genomic_DNA"/>
</dbReference>
<reference evidence="1 2" key="1">
    <citation type="journal article" date="2011" name="Stand. Genomic Sci.">
        <title>Complete genome sequence of Haliscomenobacter hydrossis type strain (O).</title>
        <authorList>
            <consortium name="US DOE Joint Genome Institute (JGI-PGF)"/>
            <person name="Daligault H."/>
            <person name="Lapidus A."/>
            <person name="Zeytun A."/>
            <person name="Nolan M."/>
            <person name="Lucas S."/>
            <person name="Del Rio T.G."/>
            <person name="Tice H."/>
            <person name="Cheng J.F."/>
            <person name="Tapia R."/>
            <person name="Han C."/>
            <person name="Goodwin L."/>
            <person name="Pitluck S."/>
            <person name="Liolios K."/>
            <person name="Pagani I."/>
            <person name="Ivanova N."/>
            <person name="Huntemann M."/>
            <person name="Mavromatis K."/>
            <person name="Mikhailova N."/>
            <person name="Pati A."/>
            <person name="Chen A."/>
            <person name="Palaniappan K."/>
            <person name="Land M."/>
            <person name="Hauser L."/>
            <person name="Brambilla E.M."/>
            <person name="Rohde M."/>
            <person name="Verbarg S."/>
            <person name="Goker M."/>
            <person name="Bristow J."/>
            <person name="Eisen J.A."/>
            <person name="Markowitz V."/>
            <person name="Hugenholtz P."/>
            <person name="Kyrpides N.C."/>
            <person name="Klenk H.P."/>
            <person name="Woyke T."/>
        </authorList>
    </citation>
    <scope>NUCLEOTIDE SEQUENCE [LARGE SCALE GENOMIC DNA]</scope>
    <source>
        <strain evidence="2">ATCC 27775 / DSM 1100 / LMG 10767 / O</strain>
    </source>
</reference>
<keyword evidence="2" id="KW-1185">Reference proteome</keyword>
<proteinExistence type="predicted"/>
<sequence>MAQNYLPLFWEDDYCQIEIVPFENKEYILKTIGQISDLANNSRTGFGFTETFGRGQMPVSTFSEEIRTDYLEKLLTGFEFEKAKSINYDSHKILDCETGLTKAYGFSNFTVFFDTEDEFVKNIWLSISSIVSVRQCDLIKLALYDLGEECEMVLIDWNSLELFDLRDKIQIDKYLNSYWK</sequence>
<dbReference type="RefSeq" id="WP_013767350.1">
    <property type="nucleotide sequence ID" value="NC_015510.1"/>
</dbReference>
<dbReference type="Proteomes" id="UP000008461">
    <property type="component" value="Chromosome"/>
</dbReference>
<accession>F4L183</accession>
<dbReference type="OrthoDB" id="676954at2"/>
<dbReference type="HOGENOM" id="CLU_1494242_0_0_10"/>
<gene>
    <name evidence="1" type="ordered locus">Halhy_4987</name>
</gene>
<dbReference type="STRING" id="760192.Halhy_4987"/>
<name>F4L183_HALH1</name>
<dbReference type="AlphaFoldDB" id="F4L183"/>
<evidence type="ECO:0000313" key="2">
    <source>
        <dbReference type="Proteomes" id="UP000008461"/>
    </source>
</evidence>
<reference key="2">
    <citation type="submission" date="2011-04" db="EMBL/GenBank/DDBJ databases">
        <title>Complete sequence of chromosome of Haliscomenobacter hydrossis DSM 1100.</title>
        <authorList>
            <consortium name="US DOE Joint Genome Institute (JGI-PGF)"/>
            <person name="Lucas S."/>
            <person name="Han J."/>
            <person name="Lapidus A."/>
            <person name="Bruce D."/>
            <person name="Goodwin L."/>
            <person name="Pitluck S."/>
            <person name="Peters L."/>
            <person name="Kyrpides N."/>
            <person name="Mavromatis K."/>
            <person name="Ivanova N."/>
            <person name="Ovchinnikova G."/>
            <person name="Pagani I."/>
            <person name="Daligault H."/>
            <person name="Detter J.C."/>
            <person name="Han C."/>
            <person name="Land M."/>
            <person name="Hauser L."/>
            <person name="Markowitz V."/>
            <person name="Cheng J.-F."/>
            <person name="Hugenholtz P."/>
            <person name="Woyke T."/>
            <person name="Wu D."/>
            <person name="Verbarg S."/>
            <person name="Frueling A."/>
            <person name="Brambilla E."/>
            <person name="Klenk H.-P."/>
            <person name="Eisen J.A."/>
        </authorList>
    </citation>
    <scope>NUCLEOTIDE SEQUENCE</scope>
    <source>
        <strain>DSM 1100</strain>
    </source>
</reference>
<dbReference type="KEGG" id="hhy:Halhy_4987"/>
<evidence type="ECO:0000313" key="1">
    <source>
        <dbReference type="EMBL" id="AEE52815.1"/>
    </source>
</evidence>
<protein>
    <submittedName>
        <fullName evidence="1">Uncharacterized protein</fullName>
    </submittedName>
</protein>
<dbReference type="eggNOG" id="ENOG5033JFQ">
    <property type="taxonomic scope" value="Bacteria"/>
</dbReference>
<organism evidence="1 2">
    <name type="scientific">Haliscomenobacter hydrossis (strain ATCC 27775 / DSM 1100 / LMG 10767 / O)</name>
    <dbReference type="NCBI Taxonomy" id="760192"/>
    <lineage>
        <taxon>Bacteria</taxon>
        <taxon>Pseudomonadati</taxon>
        <taxon>Bacteroidota</taxon>
        <taxon>Saprospiria</taxon>
        <taxon>Saprospirales</taxon>
        <taxon>Haliscomenobacteraceae</taxon>
        <taxon>Haliscomenobacter</taxon>
    </lineage>
</organism>